<keyword evidence="7" id="KW-0677">Repeat</keyword>
<evidence type="ECO:0000256" key="9">
    <source>
        <dbReference type="ARBA" id="ARBA00022989"/>
    </source>
</evidence>
<dbReference type="Gene3D" id="3.40.50.10140">
    <property type="entry name" value="Toll/interleukin-1 receptor homology (TIR) domain"/>
    <property type="match status" value="1"/>
</dbReference>
<dbReference type="AlphaFoldDB" id="A0A7R9DQ67"/>
<name>A0A7R9DQ67_TIMCR</name>
<comment type="similarity">
    <text evidence="2">Belongs to the Toll-like receptor family.</text>
</comment>
<dbReference type="EMBL" id="OC332063">
    <property type="protein sequence ID" value="CAD7417701.1"/>
    <property type="molecule type" value="Genomic_DNA"/>
</dbReference>
<dbReference type="GO" id="GO:0045087">
    <property type="term" value="P:innate immune response"/>
    <property type="evidence" value="ECO:0007669"/>
    <property type="project" value="UniProtKB-KW"/>
</dbReference>
<evidence type="ECO:0000256" key="11">
    <source>
        <dbReference type="ARBA" id="ARBA00023170"/>
    </source>
</evidence>
<keyword evidence="11" id="KW-0675">Receptor</keyword>
<keyword evidence="6" id="KW-0732">Signal</keyword>
<proteinExistence type="inferred from homology"/>
<accession>A0A7R9DQ67</accession>
<organism evidence="14">
    <name type="scientific">Timema cristinae</name>
    <name type="common">Walking stick</name>
    <dbReference type="NCBI Taxonomy" id="61476"/>
    <lineage>
        <taxon>Eukaryota</taxon>
        <taxon>Metazoa</taxon>
        <taxon>Ecdysozoa</taxon>
        <taxon>Arthropoda</taxon>
        <taxon>Hexapoda</taxon>
        <taxon>Insecta</taxon>
        <taxon>Pterygota</taxon>
        <taxon>Neoptera</taxon>
        <taxon>Polyneoptera</taxon>
        <taxon>Phasmatodea</taxon>
        <taxon>Timematodea</taxon>
        <taxon>Timematoidea</taxon>
        <taxon>Timematidae</taxon>
        <taxon>Timema</taxon>
    </lineage>
</organism>
<dbReference type="PRINTS" id="PR01537">
    <property type="entry name" value="INTRLKN1R1F"/>
</dbReference>
<keyword evidence="8" id="KW-0391">Immunity</keyword>
<dbReference type="PANTHER" id="PTHR24365">
    <property type="entry name" value="TOLL-LIKE RECEPTOR"/>
    <property type="match status" value="1"/>
</dbReference>
<dbReference type="SMART" id="SM00255">
    <property type="entry name" value="TIR"/>
    <property type="match status" value="1"/>
</dbReference>
<evidence type="ECO:0000313" key="14">
    <source>
        <dbReference type="EMBL" id="CAD7417701.1"/>
    </source>
</evidence>
<reference evidence="14" key="1">
    <citation type="submission" date="2020-11" db="EMBL/GenBank/DDBJ databases">
        <authorList>
            <person name="Tran Van P."/>
        </authorList>
    </citation>
    <scope>NUCLEOTIDE SEQUENCE</scope>
</reference>
<evidence type="ECO:0000256" key="1">
    <source>
        <dbReference type="ARBA" id="ARBA00004479"/>
    </source>
</evidence>
<evidence type="ECO:0000256" key="10">
    <source>
        <dbReference type="ARBA" id="ARBA00023136"/>
    </source>
</evidence>
<evidence type="ECO:0000256" key="2">
    <source>
        <dbReference type="ARBA" id="ARBA00009634"/>
    </source>
</evidence>
<protein>
    <recommendedName>
        <fullName evidence="13">TIR domain-containing protein</fullName>
    </recommendedName>
</protein>
<evidence type="ECO:0000256" key="4">
    <source>
        <dbReference type="ARBA" id="ARBA00022614"/>
    </source>
</evidence>
<keyword evidence="12" id="KW-0325">Glycoprotein</keyword>
<dbReference type="Pfam" id="PF01582">
    <property type="entry name" value="TIR"/>
    <property type="match status" value="1"/>
</dbReference>
<keyword evidence="3" id="KW-0399">Innate immunity</keyword>
<dbReference type="InterPro" id="IPR035897">
    <property type="entry name" value="Toll_tir_struct_dom_sf"/>
</dbReference>
<keyword evidence="4" id="KW-0433">Leucine-rich repeat</keyword>
<dbReference type="SUPFAM" id="SSF52200">
    <property type="entry name" value="Toll/Interleukin receptor TIR domain"/>
    <property type="match status" value="1"/>
</dbReference>
<sequence>MSGCLEVDRSRQVSTYRINKVIFSGSDRTFVVGELLPTLENGPEKYKLCLHERDFPLGSFITHNIIEAMQNSRFTIVVLTDSFVQSQWCKWELDMANHKLFEESREFLILVELQRLNRVELPRHLKYLMDTRTYLEWPSPGDDKGACDVVWERLKEALGESLYEVSQKVVSQDQEPQDGLQQDNCIELEEHPRV</sequence>
<dbReference type="GO" id="GO:0038023">
    <property type="term" value="F:signaling receptor activity"/>
    <property type="evidence" value="ECO:0007669"/>
    <property type="project" value="TreeGrafter"/>
</dbReference>
<keyword evidence="9" id="KW-1133">Transmembrane helix</keyword>
<gene>
    <name evidence="14" type="ORF">TCEB3V08_LOCUS13031</name>
</gene>
<comment type="subcellular location">
    <subcellularLocation>
        <location evidence="1">Membrane</location>
        <topology evidence="1">Single-pass type I membrane protein</topology>
    </subcellularLocation>
</comment>
<dbReference type="GO" id="GO:0005886">
    <property type="term" value="C:plasma membrane"/>
    <property type="evidence" value="ECO:0007669"/>
    <property type="project" value="TreeGrafter"/>
</dbReference>
<dbReference type="InterPro" id="IPR000157">
    <property type="entry name" value="TIR_dom"/>
</dbReference>
<evidence type="ECO:0000256" key="6">
    <source>
        <dbReference type="ARBA" id="ARBA00022729"/>
    </source>
</evidence>
<dbReference type="GO" id="GO:0007165">
    <property type="term" value="P:signal transduction"/>
    <property type="evidence" value="ECO:0007669"/>
    <property type="project" value="InterPro"/>
</dbReference>
<dbReference type="PROSITE" id="PS50104">
    <property type="entry name" value="TIR"/>
    <property type="match status" value="1"/>
</dbReference>
<evidence type="ECO:0000256" key="7">
    <source>
        <dbReference type="ARBA" id="ARBA00022737"/>
    </source>
</evidence>
<dbReference type="FunFam" id="3.40.50.10140:FF:000001">
    <property type="entry name" value="Toll-like receptor 2"/>
    <property type="match status" value="1"/>
</dbReference>
<evidence type="ECO:0000256" key="8">
    <source>
        <dbReference type="ARBA" id="ARBA00022859"/>
    </source>
</evidence>
<evidence type="ECO:0000256" key="5">
    <source>
        <dbReference type="ARBA" id="ARBA00022692"/>
    </source>
</evidence>
<evidence type="ECO:0000256" key="12">
    <source>
        <dbReference type="ARBA" id="ARBA00023180"/>
    </source>
</evidence>
<dbReference type="PANTHER" id="PTHR24365:SF530">
    <property type="entry name" value="MSTPROX-RELATED"/>
    <property type="match status" value="1"/>
</dbReference>
<evidence type="ECO:0000256" key="3">
    <source>
        <dbReference type="ARBA" id="ARBA00022588"/>
    </source>
</evidence>
<evidence type="ECO:0000259" key="13">
    <source>
        <dbReference type="PROSITE" id="PS50104"/>
    </source>
</evidence>
<keyword evidence="5" id="KW-0812">Transmembrane</keyword>
<feature type="domain" description="TIR" evidence="13">
    <location>
        <begin position="15"/>
        <end position="158"/>
    </location>
</feature>
<keyword evidence="10" id="KW-0472">Membrane</keyword>